<feature type="domain" description="HTH araC/xylS-type" evidence="15">
    <location>
        <begin position="87"/>
        <end position="189"/>
    </location>
</feature>
<dbReference type="PROSITE" id="PS00516">
    <property type="entry name" value="ALKYLBASE_DNA_GLYCOS"/>
    <property type="match status" value="1"/>
</dbReference>
<evidence type="ECO:0000256" key="9">
    <source>
        <dbReference type="ARBA" id="ARBA00022833"/>
    </source>
</evidence>
<evidence type="ECO:0000256" key="2">
    <source>
        <dbReference type="ARBA" id="ARBA00001947"/>
    </source>
</evidence>
<evidence type="ECO:0000256" key="1">
    <source>
        <dbReference type="ARBA" id="ARBA00000086"/>
    </source>
</evidence>
<keyword evidence="11" id="KW-0238">DNA-binding</keyword>
<comment type="catalytic activity">
    <reaction evidence="1">
        <text>Hydrolysis of alkylated DNA, releasing 3-methyladenine, 3-methylguanine, 7-methylguanine and 7-methyladenine.</text>
        <dbReference type="EC" id="3.2.2.21"/>
    </reaction>
</comment>
<evidence type="ECO:0000256" key="7">
    <source>
        <dbReference type="ARBA" id="ARBA00022723"/>
    </source>
</evidence>
<dbReference type="Proteomes" id="UP000031465">
    <property type="component" value="Unassembled WGS sequence"/>
</dbReference>
<accession>A0A0C1H7C7</accession>
<evidence type="ECO:0000256" key="10">
    <source>
        <dbReference type="ARBA" id="ARBA00023015"/>
    </source>
</evidence>
<dbReference type="GO" id="GO:0032259">
    <property type="term" value="P:methylation"/>
    <property type="evidence" value="ECO:0007669"/>
    <property type="project" value="UniProtKB-KW"/>
</dbReference>
<dbReference type="PANTHER" id="PTHR43003">
    <property type="entry name" value="DNA-3-METHYLADENINE GLYCOSYLASE"/>
    <property type="match status" value="1"/>
</dbReference>
<evidence type="ECO:0000256" key="14">
    <source>
        <dbReference type="ARBA" id="ARBA00023204"/>
    </source>
</evidence>
<keyword evidence="8" id="KW-0227">DNA damage</keyword>
<dbReference type="SUPFAM" id="SSF55945">
    <property type="entry name" value="TATA-box binding protein-like"/>
    <property type="match status" value="1"/>
</dbReference>
<name>A0A0C1H7C7_9BACT</name>
<evidence type="ECO:0000256" key="5">
    <source>
        <dbReference type="ARBA" id="ARBA00022603"/>
    </source>
</evidence>
<gene>
    <name evidence="16" type="primary">alkA_2</name>
    <name evidence="16" type="ORF">DB44_FL00030</name>
</gene>
<keyword evidence="7" id="KW-0479">Metal-binding</keyword>
<dbReference type="EC" id="3.2.2.21" evidence="4"/>
<dbReference type="InterPro" id="IPR000035">
    <property type="entry name" value="Alkylbase_DNA_glycsylse_CS"/>
</dbReference>
<keyword evidence="16" id="KW-0378">Hydrolase</keyword>
<dbReference type="Pfam" id="PF00730">
    <property type="entry name" value="HhH-GPD"/>
    <property type="match status" value="1"/>
</dbReference>
<dbReference type="SMART" id="SM00478">
    <property type="entry name" value="ENDO3c"/>
    <property type="match status" value="1"/>
</dbReference>
<dbReference type="EMBL" id="JSAN01000133">
    <property type="protein sequence ID" value="KIC70843.1"/>
    <property type="molecule type" value="Genomic_DNA"/>
</dbReference>
<dbReference type="Pfam" id="PF12833">
    <property type="entry name" value="HTH_18"/>
    <property type="match status" value="1"/>
</dbReference>
<dbReference type="InterPro" id="IPR010316">
    <property type="entry name" value="AlkA_N"/>
</dbReference>
<dbReference type="InterPro" id="IPR037046">
    <property type="entry name" value="AlkA_N_sf"/>
</dbReference>
<dbReference type="AlphaFoldDB" id="A0A0C1H7C7"/>
<organism evidence="16 17">
    <name type="scientific">Candidatus Protochlamydia amoebophila</name>
    <dbReference type="NCBI Taxonomy" id="362787"/>
    <lineage>
        <taxon>Bacteria</taxon>
        <taxon>Pseudomonadati</taxon>
        <taxon>Chlamydiota</taxon>
        <taxon>Chlamydiia</taxon>
        <taxon>Parachlamydiales</taxon>
        <taxon>Parachlamydiaceae</taxon>
        <taxon>Candidatus Protochlamydia</taxon>
    </lineage>
</organism>
<dbReference type="GO" id="GO:0043916">
    <property type="term" value="F:DNA-7-methylguanine glycosylase activity"/>
    <property type="evidence" value="ECO:0007669"/>
    <property type="project" value="TreeGrafter"/>
</dbReference>
<comment type="similarity">
    <text evidence="3">Belongs to the alkylbase DNA glycosidase AlkA family.</text>
</comment>
<dbReference type="CDD" id="cd00056">
    <property type="entry name" value="ENDO3c"/>
    <property type="match status" value="1"/>
</dbReference>
<dbReference type="SUPFAM" id="SSF46689">
    <property type="entry name" value="Homeodomain-like"/>
    <property type="match status" value="1"/>
</dbReference>
<comment type="caution">
    <text evidence="16">The sequence shown here is derived from an EMBL/GenBank/DDBJ whole genome shotgun (WGS) entry which is preliminary data.</text>
</comment>
<keyword evidence="9" id="KW-0862">Zinc</keyword>
<dbReference type="SUPFAM" id="SSF48150">
    <property type="entry name" value="DNA-glycosylase"/>
    <property type="match status" value="1"/>
</dbReference>
<dbReference type="GO" id="GO:0008270">
    <property type="term" value="F:zinc ion binding"/>
    <property type="evidence" value="ECO:0007669"/>
    <property type="project" value="InterPro"/>
</dbReference>
<protein>
    <recommendedName>
        <fullName evidence="4">DNA-3-methyladenine glycosylase II</fullName>
        <ecNumber evidence="4">3.2.2.21</ecNumber>
    </recommendedName>
</protein>
<evidence type="ECO:0000256" key="11">
    <source>
        <dbReference type="ARBA" id="ARBA00023125"/>
    </source>
</evidence>
<keyword evidence="10" id="KW-0805">Transcription regulation</keyword>
<dbReference type="GO" id="GO:0008725">
    <property type="term" value="F:DNA-3-methyladenine glycosylase activity"/>
    <property type="evidence" value="ECO:0007669"/>
    <property type="project" value="TreeGrafter"/>
</dbReference>
<dbReference type="GO" id="GO:0032131">
    <property type="term" value="F:alkylated DNA binding"/>
    <property type="evidence" value="ECO:0007669"/>
    <property type="project" value="TreeGrafter"/>
</dbReference>
<dbReference type="GO" id="GO:0006307">
    <property type="term" value="P:DNA alkylation repair"/>
    <property type="evidence" value="ECO:0007669"/>
    <property type="project" value="TreeGrafter"/>
</dbReference>
<dbReference type="GO" id="GO:0032993">
    <property type="term" value="C:protein-DNA complex"/>
    <property type="evidence" value="ECO:0007669"/>
    <property type="project" value="TreeGrafter"/>
</dbReference>
<keyword evidence="13" id="KW-0804">Transcription</keyword>
<dbReference type="SUPFAM" id="SSF57884">
    <property type="entry name" value="Ada DNA repair protein, N-terminal domain (N-Ada 10)"/>
    <property type="match status" value="1"/>
</dbReference>
<evidence type="ECO:0000256" key="8">
    <source>
        <dbReference type="ARBA" id="ARBA00022763"/>
    </source>
</evidence>
<dbReference type="Pfam" id="PF02805">
    <property type="entry name" value="Ada_Zn_binding"/>
    <property type="match status" value="1"/>
</dbReference>
<evidence type="ECO:0000313" key="16">
    <source>
        <dbReference type="EMBL" id="KIC70843.1"/>
    </source>
</evidence>
<evidence type="ECO:0000256" key="6">
    <source>
        <dbReference type="ARBA" id="ARBA00022679"/>
    </source>
</evidence>
<evidence type="ECO:0000313" key="17">
    <source>
        <dbReference type="Proteomes" id="UP000031465"/>
    </source>
</evidence>
<dbReference type="Pfam" id="PF06029">
    <property type="entry name" value="AlkA_N"/>
    <property type="match status" value="1"/>
</dbReference>
<keyword evidence="12" id="KW-0010">Activator</keyword>
<reference evidence="16 17" key="1">
    <citation type="journal article" date="2014" name="Mol. Biol. Evol.">
        <title>Massive expansion of Ubiquitination-related gene families within the Chlamydiae.</title>
        <authorList>
            <person name="Domman D."/>
            <person name="Collingro A."/>
            <person name="Lagkouvardos I."/>
            <person name="Gehre L."/>
            <person name="Weinmaier T."/>
            <person name="Rattei T."/>
            <person name="Subtil A."/>
            <person name="Horn M."/>
        </authorList>
    </citation>
    <scope>NUCLEOTIDE SEQUENCE [LARGE SCALE GENOMIC DNA]</scope>
    <source>
        <strain evidence="16 17">EI2</strain>
    </source>
</reference>
<dbReference type="InterPro" id="IPR011257">
    <property type="entry name" value="DNA_glycosylase"/>
</dbReference>
<evidence type="ECO:0000256" key="12">
    <source>
        <dbReference type="ARBA" id="ARBA00023159"/>
    </source>
</evidence>
<dbReference type="InterPro" id="IPR018060">
    <property type="entry name" value="HTH_AraC"/>
</dbReference>
<dbReference type="InterPro" id="IPR009057">
    <property type="entry name" value="Homeodomain-like_sf"/>
</dbReference>
<dbReference type="InterPro" id="IPR023170">
    <property type="entry name" value="HhH_base_excis_C"/>
</dbReference>
<dbReference type="Gene3D" id="3.30.310.20">
    <property type="entry name" value="DNA-3-methyladenine glycosylase AlkA, N-terminal domain"/>
    <property type="match status" value="1"/>
</dbReference>
<dbReference type="Gene3D" id="1.10.1670.10">
    <property type="entry name" value="Helix-hairpin-Helix base-excision DNA repair enzymes (C-terminal)"/>
    <property type="match status" value="1"/>
</dbReference>
<dbReference type="PATRIC" id="fig|362787.3.peg.1911"/>
<dbReference type="PROSITE" id="PS00041">
    <property type="entry name" value="HTH_ARAC_FAMILY_1"/>
    <property type="match status" value="1"/>
</dbReference>
<comment type="cofactor">
    <cofactor evidence="2">
        <name>Zn(2+)</name>
        <dbReference type="ChEBI" id="CHEBI:29105"/>
    </cofactor>
</comment>
<dbReference type="SMART" id="SM00342">
    <property type="entry name" value="HTH_ARAC"/>
    <property type="match status" value="1"/>
</dbReference>
<dbReference type="GO" id="GO:0008168">
    <property type="term" value="F:methyltransferase activity"/>
    <property type="evidence" value="ECO:0007669"/>
    <property type="project" value="UniProtKB-KW"/>
</dbReference>
<dbReference type="PANTHER" id="PTHR43003:SF13">
    <property type="entry name" value="DNA-3-METHYLADENINE GLYCOSYLASE 2"/>
    <property type="match status" value="1"/>
</dbReference>
<dbReference type="InterPro" id="IPR004026">
    <property type="entry name" value="Ada_DNA_repair_Zn-bd"/>
</dbReference>
<dbReference type="GO" id="GO:0043565">
    <property type="term" value="F:sequence-specific DNA binding"/>
    <property type="evidence" value="ECO:0007669"/>
    <property type="project" value="InterPro"/>
</dbReference>
<evidence type="ECO:0000256" key="4">
    <source>
        <dbReference type="ARBA" id="ARBA00012000"/>
    </source>
</evidence>
<dbReference type="Gene3D" id="3.40.10.10">
    <property type="entry name" value="DNA Methylphosphotriester Repair Domain"/>
    <property type="match status" value="1"/>
</dbReference>
<dbReference type="InterPro" id="IPR051912">
    <property type="entry name" value="Alkylbase_DNA_Glycosylase/TA"/>
</dbReference>
<dbReference type="GO" id="GO:0005737">
    <property type="term" value="C:cytoplasm"/>
    <property type="evidence" value="ECO:0007669"/>
    <property type="project" value="TreeGrafter"/>
</dbReference>
<keyword evidence="5 16" id="KW-0489">Methyltransferase</keyword>
<dbReference type="GO" id="GO:0006285">
    <property type="term" value="P:base-excision repair, AP site formation"/>
    <property type="evidence" value="ECO:0007669"/>
    <property type="project" value="TreeGrafter"/>
</dbReference>
<evidence type="ECO:0000259" key="15">
    <source>
        <dbReference type="PROSITE" id="PS01124"/>
    </source>
</evidence>
<dbReference type="Gene3D" id="1.10.10.60">
    <property type="entry name" value="Homeodomain-like"/>
    <property type="match status" value="1"/>
</dbReference>
<keyword evidence="6 16" id="KW-0808">Transferase</keyword>
<keyword evidence="16" id="KW-0326">Glycosidase</keyword>
<sequence>MIKKMKIEQKMYFKAYLSRDARFDGIFYVGVLSTGIYCRCICPARRPKESNCRFFKSTGEAEKEFFRPCLRCRPELAPGQSPVDDAHRLANLLISSMQEGLFDELGLEDIALKFNLSSRQIRRVIQKEFGVSPIQLLLTRRLLLAKQLLTDTDLSVIDIAFASGFSSLRRFNDAFKKHYRMPPSQLKKEGQRKKTFFPSAYITLQLNYRPPYDWIGFLNFLSIRSLKGIELVKNNCYLRTVQIREYKGWIHVSHVEDKHCLRVKIASSLVPVLAILLERIRNFFDLNARPDKISVQLGQDPFLAEEVAKNPGLRVPGTFDGFELAFRAILGQQITVKAATTLASRFVKAFGEEFKTPFAELHYLCPSSQRISSLKWEEIATIGIIRARAQTIIELAKQMSSNTLKLEAGVNLRLTIKQLTSIAGIGQWTAHYIALRALQWPDAFPKEDVALRKKLGKVTAKQAEKLSQVWRPWRSYATLYLWQKKD</sequence>
<proteinExistence type="inferred from homology"/>
<dbReference type="InterPro" id="IPR003265">
    <property type="entry name" value="HhH-GPD_domain"/>
</dbReference>
<dbReference type="InterPro" id="IPR018062">
    <property type="entry name" value="HTH_AraC-typ_CS"/>
</dbReference>
<dbReference type="PROSITE" id="PS01124">
    <property type="entry name" value="HTH_ARAC_FAMILY_2"/>
    <property type="match status" value="1"/>
</dbReference>
<dbReference type="InterPro" id="IPR035451">
    <property type="entry name" value="Ada-like_dom_sf"/>
</dbReference>
<keyword evidence="14" id="KW-0234">DNA repair</keyword>
<dbReference type="Gene3D" id="1.10.340.30">
    <property type="entry name" value="Hypothetical protein, domain 2"/>
    <property type="match status" value="1"/>
</dbReference>
<dbReference type="SMART" id="SM01009">
    <property type="entry name" value="AlkA_N"/>
    <property type="match status" value="1"/>
</dbReference>
<dbReference type="GO" id="GO:0003700">
    <property type="term" value="F:DNA-binding transcription factor activity"/>
    <property type="evidence" value="ECO:0007669"/>
    <property type="project" value="InterPro"/>
</dbReference>
<evidence type="ECO:0000256" key="13">
    <source>
        <dbReference type="ARBA" id="ARBA00023163"/>
    </source>
</evidence>
<evidence type="ECO:0000256" key="3">
    <source>
        <dbReference type="ARBA" id="ARBA00010817"/>
    </source>
</evidence>